<evidence type="ECO:0000313" key="2">
    <source>
        <dbReference type="EMBL" id="NJC19010.1"/>
    </source>
</evidence>
<name>A0A7X5YDD8_9BACT</name>
<dbReference type="AlphaFoldDB" id="A0A7X5YDD8"/>
<feature type="compositionally biased region" description="Gly residues" evidence="1">
    <location>
        <begin position="278"/>
        <end position="289"/>
    </location>
</feature>
<reference evidence="3 5" key="1">
    <citation type="submission" date="2019-09" db="EMBL/GenBank/DDBJ databases">
        <title>Butyricimonas paravirosa DSM 105722 (=214-4 = JCM 18677 = CCUG 65563).</title>
        <authorList>
            <person name="Le Roy T."/>
            <person name="Cani P.D."/>
        </authorList>
    </citation>
    <scope>NUCLEOTIDE SEQUENCE [LARGE SCALE GENOMIC DNA]</scope>
    <source>
        <strain evidence="3 5">DSM 105722</strain>
    </source>
</reference>
<dbReference type="GeneID" id="86893866"/>
<evidence type="ECO:0000313" key="4">
    <source>
        <dbReference type="Proteomes" id="UP000576368"/>
    </source>
</evidence>
<evidence type="ECO:0000313" key="5">
    <source>
        <dbReference type="Proteomes" id="UP001302374"/>
    </source>
</evidence>
<dbReference type="Proteomes" id="UP001302374">
    <property type="component" value="Chromosome"/>
</dbReference>
<dbReference type="RefSeq" id="WP_118305052.1">
    <property type="nucleotide sequence ID" value="NZ_BMPA01000009.1"/>
</dbReference>
<feature type="compositionally biased region" description="Low complexity" evidence="1">
    <location>
        <begin position="290"/>
        <end position="299"/>
    </location>
</feature>
<accession>A0A7X5YDD8</accession>
<protein>
    <submittedName>
        <fullName evidence="2">Uncharacterized protein</fullName>
    </submittedName>
</protein>
<dbReference type="EMBL" id="JAATLI010000009">
    <property type="protein sequence ID" value="NJC19010.1"/>
    <property type="molecule type" value="Genomic_DNA"/>
</dbReference>
<evidence type="ECO:0000313" key="3">
    <source>
        <dbReference type="EMBL" id="WOF14612.1"/>
    </source>
</evidence>
<feature type="region of interest" description="Disordered" evidence="1">
    <location>
        <begin position="278"/>
        <end position="303"/>
    </location>
</feature>
<dbReference type="Proteomes" id="UP000576368">
    <property type="component" value="Unassembled WGS sequence"/>
</dbReference>
<sequence>MKRKVVFKFLKSSIFFVLTIFLSCNDDYLGKDIQMEKLDEIGKAFMDHLLASPNGEQQWKKLMHQGDLPPNEVALIFQGNSGWRYVLPLLKDNALEGMVIFPIEVGENDKYLSESIIENPVIIDKKEFKSTPFVQGVLRSSVSTKWQEKGIVVDEKLIVSQSDLTQFTPLSRGTGGVFPARYTLIAHNYLDYEGNAVISEMNKDRLEAVVHDVAGTLPGHLELELMFDDSDDVIYVITSHEEVAIYFYNQLVSYLQDRHHCEITFEFLWMTSSPGGTGGGMGGGMGGSSEGSPHSSGTELTEEKQVPDNIVVNLKTSSLSGQVEIGDVYYLMLDIYNTNPQGRIPNIENIEYFVRRSTTGQGGSLGETIDMVYTRKAISAGTFEFVAVIQIEGTTNKISSNTVTIKEMCPSISKFKDLPVVQNRAIELWNETVNYSRQHKSTHETCEFGCFVYLNTRTGEYHCGPTIPGEPVKLTGPVKGTVHFVYSPQNYDPRETFDLIVGTIHSHYPMIWAAPGLERDPGPSVDDKSAELPGIVYDYSQTVFAGDSVDMPNNLKKMYIYGPSRREIP</sequence>
<proteinExistence type="predicted"/>
<gene>
    <name evidence="3" type="ORF">F1644_21185</name>
    <name evidence="2" type="ORF">GGR15_002640</name>
</gene>
<organism evidence="2 4">
    <name type="scientific">Butyricimonas paravirosa</name>
    <dbReference type="NCBI Taxonomy" id="1472417"/>
    <lineage>
        <taxon>Bacteria</taxon>
        <taxon>Pseudomonadati</taxon>
        <taxon>Bacteroidota</taxon>
        <taxon>Bacteroidia</taxon>
        <taxon>Bacteroidales</taxon>
        <taxon>Odoribacteraceae</taxon>
        <taxon>Butyricimonas</taxon>
    </lineage>
</organism>
<dbReference type="PROSITE" id="PS51257">
    <property type="entry name" value="PROKAR_LIPOPROTEIN"/>
    <property type="match status" value="1"/>
</dbReference>
<reference evidence="2 4" key="2">
    <citation type="submission" date="2020-03" db="EMBL/GenBank/DDBJ databases">
        <title>Genomic Encyclopedia of Type Strains, Phase IV (KMG-IV): sequencing the most valuable type-strain genomes for metagenomic binning, comparative biology and taxonomic classification.</title>
        <authorList>
            <person name="Goeker M."/>
        </authorList>
    </citation>
    <scope>NUCLEOTIDE SEQUENCE [LARGE SCALE GENOMIC DNA]</scope>
    <source>
        <strain evidence="2 4">DSM 105722</strain>
    </source>
</reference>
<evidence type="ECO:0000256" key="1">
    <source>
        <dbReference type="SAM" id="MobiDB-lite"/>
    </source>
</evidence>
<keyword evidence="5" id="KW-1185">Reference proteome</keyword>
<dbReference type="EMBL" id="CP043839">
    <property type="protein sequence ID" value="WOF14612.1"/>
    <property type="molecule type" value="Genomic_DNA"/>
</dbReference>